<dbReference type="AlphaFoldDB" id="A0A921ISS4"/>
<feature type="domain" description="Type II secretion system protein GspF" evidence="7">
    <location>
        <begin position="80"/>
        <end position="205"/>
    </location>
</feature>
<comment type="caution">
    <text evidence="8">The sequence shown here is derived from an EMBL/GenBank/DDBJ whole genome shotgun (WGS) entry which is preliminary data.</text>
</comment>
<dbReference type="Pfam" id="PF00482">
    <property type="entry name" value="T2SSF"/>
    <property type="match status" value="1"/>
</dbReference>
<dbReference type="Proteomes" id="UP000753256">
    <property type="component" value="Unassembled WGS sequence"/>
</dbReference>
<gene>
    <name evidence="8" type="ORF">K8V70_04415</name>
</gene>
<proteinExistence type="predicted"/>
<keyword evidence="4 6" id="KW-1133">Transmembrane helix</keyword>
<evidence type="ECO:0000256" key="3">
    <source>
        <dbReference type="ARBA" id="ARBA00022692"/>
    </source>
</evidence>
<sequence>MLSQGLLLGALGAAVCLAFWLPLGASAAECLWLCGLWHAGVRRISAFTEPCVSAACGALVSRKGRAPDSVGLGDVSEMIDVVRLGLTAGLSFDAAVALYSDERDTALAGHLSRARLCWQMGICSREEALAGVAAATGVRALESFAIAVTQALSLGAPLAETLEGQAKEIRSAHRAEVEREIERVPVKLLIPTGTLILPALLLSIVGPLLAASGMI</sequence>
<dbReference type="EMBL" id="DYUZ01000017">
    <property type="protein sequence ID" value="HJG37092.1"/>
    <property type="molecule type" value="Genomic_DNA"/>
</dbReference>
<reference evidence="8" key="1">
    <citation type="journal article" date="2021" name="PeerJ">
        <title>Extensive microbial diversity within the chicken gut microbiome revealed by metagenomics and culture.</title>
        <authorList>
            <person name="Gilroy R."/>
            <person name="Ravi A."/>
            <person name="Getino M."/>
            <person name="Pursley I."/>
            <person name="Horton D.L."/>
            <person name="Alikhan N.F."/>
            <person name="Baker D."/>
            <person name="Gharbi K."/>
            <person name="Hall N."/>
            <person name="Watson M."/>
            <person name="Adriaenssens E.M."/>
            <person name="Foster-Nyarko E."/>
            <person name="Jarju S."/>
            <person name="Secka A."/>
            <person name="Antonio M."/>
            <person name="Oren A."/>
            <person name="Chaudhuri R.R."/>
            <person name="La Ragione R."/>
            <person name="Hildebrand F."/>
            <person name="Pallen M.J."/>
        </authorList>
    </citation>
    <scope>NUCLEOTIDE SEQUENCE</scope>
    <source>
        <strain evidence="8">ChiHjej13B12-9602</strain>
    </source>
</reference>
<dbReference type="RefSeq" id="WP_273189744.1">
    <property type="nucleotide sequence ID" value="NZ_DYUZ01000017.1"/>
</dbReference>
<keyword evidence="2" id="KW-1003">Cell membrane</keyword>
<name>A0A921ISS4_9ACTN</name>
<dbReference type="GO" id="GO:0005886">
    <property type="term" value="C:plasma membrane"/>
    <property type="evidence" value="ECO:0007669"/>
    <property type="project" value="UniProtKB-SubCell"/>
</dbReference>
<dbReference type="PANTHER" id="PTHR35007:SF2">
    <property type="entry name" value="PILUS ASSEMBLE PROTEIN"/>
    <property type="match status" value="1"/>
</dbReference>
<keyword evidence="3 6" id="KW-0812">Transmembrane</keyword>
<comment type="subcellular location">
    <subcellularLocation>
        <location evidence="1">Cell membrane</location>
        <topology evidence="1">Multi-pass membrane protein</topology>
    </subcellularLocation>
</comment>
<reference evidence="8" key="2">
    <citation type="submission" date="2021-09" db="EMBL/GenBank/DDBJ databases">
        <authorList>
            <person name="Gilroy R."/>
        </authorList>
    </citation>
    <scope>NUCLEOTIDE SEQUENCE</scope>
    <source>
        <strain evidence="8">ChiHjej13B12-9602</strain>
    </source>
</reference>
<organism evidence="8 9">
    <name type="scientific">Enorma phocaeensis</name>
    <dbReference type="NCBI Taxonomy" id="1871019"/>
    <lineage>
        <taxon>Bacteria</taxon>
        <taxon>Bacillati</taxon>
        <taxon>Actinomycetota</taxon>
        <taxon>Coriobacteriia</taxon>
        <taxon>Coriobacteriales</taxon>
        <taxon>Coriobacteriaceae</taxon>
        <taxon>Enorma</taxon>
    </lineage>
</organism>
<dbReference type="InterPro" id="IPR018076">
    <property type="entry name" value="T2SS_GspF_dom"/>
</dbReference>
<evidence type="ECO:0000313" key="8">
    <source>
        <dbReference type="EMBL" id="HJG37092.1"/>
    </source>
</evidence>
<evidence type="ECO:0000259" key="7">
    <source>
        <dbReference type="Pfam" id="PF00482"/>
    </source>
</evidence>
<keyword evidence="5 6" id="KW-0472">Membrane</keyword>
<evidence type="ECO:0000256" key="2">
    <source>
        <dbReference type="ARBA" id="ARBA00022475"/>
    </source>
</evidence>
<evidence type="ECO:0000256" key="6">
    <source>
        <dbReference type="SAM" id="Phobius"/>
    </source>
</evidence>
<evidence type="ECO:0000256" key="4">
    <source>
        <dbReference type="ARBA" id="ARBA00022989"/>
    </source>
</evidence>
<protein>
    <submittedName>
        <fullName evidence="8">Type II secretion system F family protein</fullName>
    </submittedName>
</protein>
<evidence type="ECO:0000256" key="5">
    <source>
        <dbReference type="ARBA" id="ARBA00023136"/>
    </source>
</evidence>
<evidence type="ECO:0000313" key="9">
    <source>
        <dbReference type="Proteomes" id="UP000753256"/>
    </source>
</evidence>
<accession>A0A921ISS4</accession>
<evidence type="ECO:0000256" key="1">
    <source>
        <dbReference type="ARBA" id="ARBA00004651"/>
    </source>
</evidence>
<feature type="transmembrane region" description="Helical" evidence="6">
    <location>
        <begin position="188"/>
        <end position="211"/>
    </location>
</feature>
<dbReference type="PANTHER" id="PTHR35007">
    <property type="entry name" value="INTEGRAL MEMBRANE PROTEIN-RELATED"/>
    <property type="match status" value="1"/>
</dbReference>